<gene>
    <name evidence="2" type="ORF">I7412_28785</name>
</gene>
<dbReference type="InterPro" id="IPR037523">
    <property type="entry name" value="VOC_core"/>
</dbReference>
<comment type="caution">
    <text evidence="2">The sequence shown here is derived from an EMBL/GenBank/DDBJ whole genome shotgun (WGS) entry which is preliminary data.</text>
</comment>
<evidence type="ECO:0000259" key="1">
    <source>
        <dbReference type="PROSITE" id="PS51819"/>
    </source>
</evidence>
<keyword evidence="3" id="KW-1185">Reference proteome</keyword>
<accession>A0A937RF79</accession>
<dbReference type="Proteomes" id="UP000604475">
    <property type="component" value="Unassembled WGS sequence"/>
</dbReference>
<dbReference type="Gene3D" id="3.30.720.110">
    <property type="match status" value="1"/>
</dbReference>
<dbReference type="PROSITE" id="PS51819">
    <property type="entry name" value="VOC"/>
    <property type="match status" value="1"/>
</dbReference>
<dbReference type="InterPro" id="IPR004360">
    <property type="entry name" value="Glyas_Fos-R_dOase_dom"/>
</dbReference>
<evidence type="ECO:0000313" key="3">
    <source>
        <dbReference type="Proteomes" id="UP000604475"/>
    </source>
</evidence>
<dbReference type="Gene3D" id="3.30.720.120">
    <property type="match status" value="1"/>
</dbReference>
<name>A0A937RF79_9ACTN</name>
<evidence type="ECO:0000313" key="2">
    <source>
        <dbReference type="EMBL" id="MBL7631086.1"/>
    </source>
</evidence>
<dbReference type="SUPFAM" id="SSF54593">
    <property type="entry name" value="Glyoxalase/Bleomycin resistance protein/Dihydroxybiphenyl dioxygenase"/>
    <property type="match status" value="1"/>
</dbReference>
<sequence>MTNTRTDHNIWTGLTYDDPRAARAWLVELGFAEGIVVAGDDGQIHHSEMLWPEGGRVMISSRGRADDTFAVPRGAASVYVVVDDPDEVHARARALGAEIVRDLADEDYGSRGFSVADAEGNRWSFGTYAG</sequence>
<organism evidence="2 3">
    <name type="scientific">Frankia nepalensis</name>
    <dbReference type="NCBI Taxonomy" id="1836974"/>
    <lineage>
        <taxon>Bacteria</taxon>
        <taxon>Bacillati</taxon>
        <taxon>Actinomycetota</taxon>
        <taxon>Actinomycetes</taxon>
        <taxon>Frankiales</taxon>
        <taxon>Frankiaceae</taxon>
        <taxon>Frankia</taxon>
    </lineage>
</organism>
<feature type="domain" description="VOC" evidence="1">
    <location>
        <begin position="5"/>
        <end position="128"/>
    </location>
</feature>
<reference evidence="2" key="1">
    <citation type="submission" date="2020-12" db="EMBL/GenBank/DDBJ databases">
        <title>Genomic characterization of non-nitrogen-fixing Frankia strains.</title>
        <authorList>
            <person name="Carlos-Shanley C."/>
            <person name="Guerra T."/>
            <person name="Hahn D."/>
        </authorList>
    </citation>
    <scope>NUCLEOTIDE SEQUENCE</scope>
    <source>
        <strain evidence="2">CN6</strain>
    </source>
</reference>
<dbReference type="InterPro" id="IPR029068">
    <property type="entry name" value="Glyas_Bleomycin-R_OHBP_Dase"/>
</dbReference>
<dbReference type="Pfam" id="PF00903">
    <property type="entry name" value="Glyoxalase"/>
    <property type="match status" value="1"/>
</dbReference>
<proteinExistence type="predicted"/>
<protein>
    <submittedName>
        <fullName evidence="2">Glyoxalase</fullName>
    </submittedName>
</protein>
<dbReference type="RefSeq" id="WP_203001581.1">
    <property type="nucleotide sequence ID" value="NZ_JADWYU010000119.1"/>
</dbReference>
<dbReference type="AlphaFoldDB" id="A0A937RF79"/>
<dbReference type="EMBL" id="JAEACQ010000259">
    <property type="protein sequence ID" value="MBL7631086.1"/>
    <property type="molecule type" value="Genomic_DNA"/>
</dbReference>